<evidence type="ECO:0000313" key="4">
    <source>
        <dbReference type="EMBL" id="PZQ93679.1"/>
    </source>
</evidence>
<dbReference type="InterPro" id="IPR022742">
    <property type="entry name" value="Hydrolase_4"/>
</dbReference>
<dbReference type="AlphaFoldDB" id="A0A2W5RWN8"/>
<keyword evidence="1 4" id="KW-0378">Hydrolase</keyword>
<evidence type="ECO:0000313" key="5">
    <source>
        <dbReference type="Proteomes" id="UP000249282"/>
    </source>
</evidence>
<evidence type="ECO:0000256" key="1">
    <source>
        <dbReference type="ARBA" id="ARBA00022801"/>
    </source>
</evidence>
<feature type="domain" description="Serine aminopeptidase S33" evidence="3">
    <location>
        <begin position="46"/>
        <end position="257"/>
    </location>
</feature>
<reference evidence="4 5" key="1">
    <citation type="submission" date="2017-11" db="EMBL/GenBank/DDBJ databases">
        <title>Infants hospitalized years apart are colonized by the same room-sourced microbial strains.</title>
        <authorList>
            <person name="Brooks B."/>
            <person name="Olm M.R."/>
            <person name="Firek B.A."/>
            <person name="Baker R."/>
            <person name="Thomas B.C."/>
            <person name="Morowitz M.J."/>
            <person name="Banfield J.F."/>
        </authorList>
    </citation>
    <scope>NUCLEOTIDE SEQUENCE [LARGE SCALE GENOMIC DNA]</scope>
    <source>
        <strain evidence="4">S2_003_000_R3_20</strain>
    </source>
</reference>
<comment type="caution">
    <text evidence="4">The sequence shown here is derived from an EMBL/GenBank/DDBJ whole genome shotgun (WGS) entry which is preliminary data.</text>
</comment>
<gene>
    <name evidence="4" type="ORF">DI542_00435</name>
</gene>
<dbReference type="Gene3D" id="1.10.10.800">
    <property type="match status" value="1"/>
</dbReference>
<name>A0A2W5RWN8_ACIJO</name>
<dbReference type="InterPro" id="IPR050261">
    <property type="entry name" value="FrsA_esterase"/>
</dbReference>
<dbReference type="Pfam" id="PF12146">
    <property type="entry name" value="Hydrolase_4"/>
    <property type="match status" value="1"/>
</dbReference>
<evidence type="ECO:0000256" key="2">
    <source>
        <dbReference type="ARBA" id="ARBA00038115"/>
    </source>
</evidence>
<proteinExistence type="inferred from homology"/>
<sequence length="301" mass="33426">MNTSQLNFISQGTRCAGTLQLPSQNRKPPVIIMAQGFGMIKDAGLPKFAERFVAQGYAVFSFDYRGFGESGGQPRHWVSPKRHLEDWKAALDFVRTLDSVDTQQIILWGYSFSGGHAIQTAARDGKIKAIVLQAPHVDGKSSLKGVPLTKLAKLSAAGFMDLLGGWVNKPVYRPIIGRGHEVAAMTTPDAWDGYLSQLPENAKWENKTRARIFLEIANYNPVRFAHQLSMPVVVISGQRDTIIPEQCIRAAAQKMPNAEYYMLNSNHFELCDGELFEQNITLQINFLKKHCPAHAELTVAA</sequence>
<organism evidence="4 5">
    <name type="scientific">Acinetobacter johnsonii</name>
    <dbReference type="NCBI Taxonomy" id="40214"/>
    <lineage>
        <taxon>Bacteria</taxon>
        <taxon>Pseudomonadati</taxon>
        <taxon>Pseudomonadota</taxon>
        <taxon>Gammaproteobacteria</taxon>
        <taxon>Moraxellales</taxon>
        <taxon>Moraxellaceae</taxon>
        <taxon>Acinetobacter</taxon>
    </lineage>
</organism>
<dbReference type="GO" id="GO:0052689">
    <property type="term" value="F:carboxylic ester hydrolase activity"/>
    <property type="evidence" value="ECO:0007669"/>
    <property type="project" value="UniProtKB-ARBA"/>
</dbReference>
<dbReference type="Gene3D" id="3.40.50.1820">
    <property type="entry name" value="alpha/beta hydrolase"/>
    <property type="match status" value="1"/>
</dbReference>
<dbReference type="EMBL" id="QFQJ01000002">
    <property type="protein sequence ID" value="PZQ93679.1"/>
    <property type="molecule type" value="Genomic_DNA"/>
</dbReference>
<dbReference type="PANTHER" id="PTHR22946">
    <property type="entry name" value="DIENELACTONE HYDROLASE DOMAIN-CONTAINING PROTEIN-RELATED"/>
    <property type="match status" value="1"/>
</dbReference>
<dbReference type="Proteomes" id="UP000249282">
    <property type="component" value="Unassembled WGS sequence"/>
</dbReference>
<accession>A0A2W5RWN8</accession>
<dbReference type="SUPFAM" id="SSF53474">
    <property type="entry name" value="alpha/beta-Hydrolases"/>
    <property type="match status" value="1"/>
</dbReference>
<dbReference type="RefSeq" id="WP_178896175.1">
    <property type="nucleotide sequence ID" value="NZ_JAOCHB010000011.1"/>
</dbReference>
<evidence type="ECO:0000259" key="3">
    <source>
        <dbReference type="Pfam" id="PF12146"/>
    </source>
</evidence>
<dbReference type="InterPro" id="IPR000073">
    <property type="entry name" value="AB_hydrolase_1"/>
</dbReference>
<protein>
    <submittedName>
        <fullName evidence="4">Alpha/beta hydrolase</fullName>
    </submittedName>
</protein>
<dbReference type="PRINTS" id="PR00111">
    <property type="entry name" value="ABHYDROLASE"/>
</dbReference>
<comment type="similarity">
    <text evidence="2">Belongs to the AB hydrolase superfamily. FUS2 hydrolase family.</text>
</comment>
<dbReference type="PANTHER" id="PTHR22946:SF9">
    <property type="entry name" value="POLYKETIDE TRANSFERASE AF380"/>
    <property type="match status" value="1"/>
</dbReference>
<dbReference type="InterPro" id="IPR029058">
    <property type="entry name" value="AB_hydrolase_fold"/>
</dbReference>